<evidence type="ECO:0000256" key="1">
    <source>
        <dbReference type="PROSITE-ProRule" id="PRU00024"/>
    </source>
</evidence>
<dbReference type="PANTHER" id="PTHR45943">
    <property type="entry name" value="E3 UBIQUITIN-PROTEIN LIGASE MYCBP2"/>
    <property type="match status" value="1"/>
</dbReference>
<dbReference type="SUPFAM" id="SSF49785">
    <property type="entry name" value="Galactose-binding domain-like"/>
    <property type="match status" value="1"/>
</dbReference>
<organism evidence="4 5">
    <name type="scientific">Chionoecetes opilio</name>
    <name type="common">Atlantic snow crab</name>
    <name type="synonym">Cancer opilio</name>
    <dbReference type="NCBI Taxonomy" id="41210"/>
    <lineage>
        <taxon>Eukaryota</taxon>
        <taxon>Metazoa</taxon>
        <taxon>Ecdysozoa</taxon>
        <taxon>Arthropoda</taxon>
        <taxon>Crustacea</taxon>
        <taxon>Multicrustacea</taxon>
        <taxon>Malacostraca</taxon>
        <taxon>Eumalacostraca</taxon>
        <taxon>Eucarida</taxon>
        <taxon>Decapoda</taxon>
        <taxon>Pleocyemata</taxon>
        <taxon>Brachyura</taxon>
        <taxon>Eubrachyura</taxon>
        <taxon>Majoidea</taxon>
        <taxon>Majidae</taxon>
        <taxon>Chionoecetes</taxon>
    </lineage>
</organism>
<sequence>MGECEVRASSRQAMVPSLTDASTETFWESGDEDRNKTKSLTITCPSAIHPQTIYIHIDNCRDLGNKVSSVVFKCGSGGEAVTSMVVELRGPDQSVRVRQVRVLGSGEGEGGGMRPLRQHSPLTIQHRACEQETLKVFRLITGMTTLVLGRCLAGSSGRRRARAGLEGRPVCASALAAAAAEHQERNNDLREHMVGILFSRSKLTHLQKQVSPRCTGVFPHCAGHPQGDGAGAGGVGVQPELRDPGTPGTPEEGHHSAPDTYCFEMLSMVLALSGSAVGRAHLAQQDHLLRHLLSLLHTGSARVQRQVVALFRRMLADVPPQSAGTDPRVEELPAHDYASLHAAAQDRTRPLTLKTLPNASPPSLLFTCPNHLNRLTLSTGILDVFLAVIAKALTVQLKTKGSEGGKMVVTQGKGGVTSVTLTSAMPTPAANSPRWWLRGHATQKQADLIINLIRDMSMVVCRCLLLRPPCGWPWRPCVCCTRTTWTPSPRSTGRPPPPPATPHNPEPRPTCENHDDGETLAMILCEECGSNLCGDCDRILHLHRRTRNHHRTVFRQEAGGHQGGPSRGVWPHKAVLAAGLADSTTLKAMLELRARASGPAAPWRPVPAGSVAPGPALPALPRPCLPGSRLPGVQSRGVCEDPGLWSPVWGAEGGEHLPAPASTAAPTTQHSSRTLMTCLECGHVFHVHCCRNVLSRRWPGPRITFTFSLCPICKRRRHSKLLSKKPAFIRLTCAFLKTVSSHACDSTIGYHQGS</sequence>
<dbReference type="EMBL" id="JACEEZ010008579">
    <property type="protein sequence ID" value="KAG0723151.1"/>
    <property type="molecule type" value="Genomic_DNA"/>
</dbReference>
<evidence type="ECO:0000256" key="2">
    <source>
        <dbReference type="SAM" id="MobiDB-lite"/>
    </source>
</evidence>
<dbReference type="Proteomes" id="UP000770661">
    <property type="component" value="Unassembled WGS sequence"/>
</dbReference>
<evidence type="ECO:0000259" key="3">
    <source>
        <dbReference type="PROSITE" id="PS50119"/>
    </source>
</evidence>
<protein>
    <submittedName>
        <fullName evidence="4">E3 ubiquitin-protein ligase MYCBP2</fullName>
    </submittedName>
</protein>
<dbReference type="GO" id="GO:0007411">
    <property type="term" value="P:axon guidance"/>
    <property type="evidence" value="ECO:0007669"/>
    <property type="project" value="TreeGrafter"/>
</dbReference>
<feature type="region of interest" description="Disordered" evidence="2">
    <location>
        <begin position="228"/>
        <end position="256"/>
    </location>
</feature>
<keyword evidence="5" id="KW-1185">Reference proteome</keyword>
<keyword evidence="1" id="KW-0479">Metal-binding</keyword>
<dbReference type="CDD" id="cd19799">
    <property type="entry name" value="Bbox2_MYCBP2"/>
    <property type="match status" value="1"/>
</dbReference>
<dbReference type="PANTHER" id="PTHR45943:SF1">
    <property type="entry name" value="E3 UBIQUITIN-PROTEIN LIGASE MYCBP2"/>
    <property type="match status" value="1"/>
</dbReference>
<dbReference type="InterPro" id="IPR008979">
    <property type="entry name" value="Galactose-bd-like_sf"/>
</dbReference>
<feature type="domain" description="B box-type" evidence="3">
    <location>
        <begin position="506"/>
        <end position="554"/>
    </location>
</feature>
<evidence type="ECO:0000313" key="4">
    <source>
        <dbReference type="EMBL" id="KAG0723151.1"/>
    </source>
</evidence>
<keyword evidence="1" id="KW-0862">Zinc</keyword>
<reference evidence="4" key="1">
    <citation type="submission" date="2020-07" db="EMBL/GenBank/DDBJ databases">
        <title>The High-quality genome of the commercially important snow crab, Chionoecetes opilio.</title>
        <authorList>
            <person name="Jeong J.-H."/>
            <person name="Ryu S."/>
        </authorList>
    </citation>
    <scope>NUCLEOTIDE SEQUENCE</scope>
    <source>
        <strain evidence="4">MADBK_172401_WGS</strain>
        <tissue evidence="4">Digestive gland</tissue>
    </source>
</reference>
<dbReference type="GO" id="GO:0005634">
    <property type="term" value="C:nucleus"/>
    <property type="evidence" value="ECO:0007669"/>
    <property type="project" value="TreeGrafter"/>
</dbReference>
<accession>A0A8J5CW95</accession>
<evidence type="ECO:0000313" key="5">
    <source>
        <dbReference type="Proteomes" id="UP000770661"/>
    </source>
</evidence>
<feature type="region of interest" description="Disordered" evidence="2">
    <location>
        <begin position="486"/>
        <end position="513"/>
    </location>
</feature>
<keyword evidence="1" id="KW-0863">Zinc-finger</keyword>
<dbReference type="SMART" id="SM01337">
    <property type="entry name" value="APC10"/>
    <property type="match status" value="1"/>
</dbReference>
<dbReference type="GO" id="GO:0061630">
    <property type="term" value="F:ubiquitin protein ligase activity"/>
    <property type="evidence" value="ECO:0007669"/>
    <property type="project" value="TreeGrafter"/>
</dbReference>
<dbReference type="GO" id="GO:0008582">
    <property type="term" value="P:regulation of synaptic assembly at neuromuscular junction"/>
    <property type="evidence" value="ECO:0007669"/>
    <property type="project" value="TreeGrafter"/>
</dbReference>
<dbReference type="InterPro" id="IPR004939">
    <property type="entry name" value="APC_su10/DOC_dom"/>
</dbReference>
<dbReference type="OrthoDB" id="6050183at2759"/>
<comment type="caution">
    <text evidence="4">The sequence shown here is derived from an EMBL/GenBank/DDBJ whole genome shotgun (WGS) entry which is preliminary data.</text>
</comment>
<dbReference type="SUPFAM" id="SSF57850">
    <property type="entry name" value="RING/U-box"/>
    <property type="match status" value="1"/>
</dbReference>
<feature type="compositionally biased region" description="Pro residues" evidence="2">
    <location>
        <begin position="494"/>
        <end position="504"/>
    </location>
</feature>
<gene>
    <name evidence="4" type="primary">Mycbp2_2</name>
    <name evidence="4" type="ORF">GWK47_043189</name>
</gene>
<dbReference type="InterPro" id="IPR000315">
    <property type="entry name" value="Znf_B-box"/>
</dbReference>
<dbReference type="PROSITE" id="PS50119">
    <property type="entry name" value="ZF_BBOX"/>
    <property type="match status" value="1"/>
</dbReference>
<dbReference type="AlphaFoldDB" id="A0A8J5CW95"/>
<dbReference type="GO" id="GO:0008270">
    <property type="term" value="F:zinc ion binding"/>
    <property type="evidence" value="ECO:0007669"/>
    <property type="project" value="UniProtKB-KW"/>
</dbReference>
<name>A0A8J5CW95_CHIOP</name>
<proteinExistence type="predicted"/>
<dbReference type="GO" id="GO:0005886">
    <property type="term" value="C:plasma membrane"/>
    <property type="evidence" value="ECO:0007669"/>
    <property type="project" value="TreeGrafter"/>
</dbReference>
<dbReference type="Gene3D" id="2.60.120.260">
    <property type="entry name" value="Galactose-binding domain-like"/>
    <property type="match status" value="1"/>
</dbReference>
<dbReference type="SMART" id="SM00336">
    <property type="entry name" value="BBOX"/>
    <property type="match status" value="1"/>
</dbReference>